<keyword evidence="5 8" id="KW-0812">Transmembrane</keyword>
<feature type="transmembrane region" description="Helical" evidence="8">
    <location>
        <begin position="185"/>
        <end position="207"/>
    </location>
</feature>
<name>A0AA94H5M2_9ENTR</name>
<feature type="domain" description="ABC transmembrane type-2" evidence="9">
    <location>
        <begin position="138"/>
        <end position="376"/>
    </location>
</feature>
<dbReference type="InterPro" id="IPR047817">
    <property type="entry name" value="ABC2_TM_bact-type"/>
</dbReference>
<dbReference type="GO" id="GO:0005886">
    <property type="term" value="C:plasma membrane"/>
    <property type="evidence" value="ECO:0007669"/>
    <property type="project" value="UniProtKB-SubCell"/>
</dbReference>
<feature type="transmembrane region" description="Helical" evidence="8">
    <location>
        <begin position="261"/>
        <end position="287"/>
    </location>
</feature>
<evidence type="ECO:0000256" key="7">
    <source>
        <dbReference type="ARBA" id="ARBA00023136"/>
    </source>
</evidence>
<feature type="transmembrane region" description="Helical" evidence="8">
    <location>
        <begin position="294"/>
        <end position="312"/>
    </location>
</feature>
<keyword evidence="6 8" id="KW-1133">Transmembrane helix</keyword>
<evidence type="ECO:0000256" key="6">
    <source>
        <dbReference type="ARBA" id="ARBA00022989"/>
    </source>
</evidence>
<feature type="transmembrane region" description="Helical" evidence="8">
    <location>
        <begin position="233"/>
        <end position="255"/>
    </location>
</feature>
<evidence type="ECO:0000256" key="3">
    <source>
        <dbReference type="ARBA" id="ARBA00022448"/>
    </source>
</evidence>
<organism evidence="10 11">
    <name type="scientific">Kosakonia oryzae</name>
    <dbReference type="NCBI Taxonomy" id="497725"/>
    <lineage>
        <taxon>Bacteria</taxon>
        <taxon>Pseudomonadati</taxon>
        <taxon>Pseudomonadota</taxon>
        <taxon>Gammaproteobacteria</taxon>
        <taxon>Enterobacterales</taxon>
        <taxon>Enterobacteriaceae</taxon>
        <taxon>Kosakonia</taxon>
    </lineage>
</organism>
<dbReference type="EMBL" id="FOKO01000004">
    <property type="protein sequence ID" value="SFC85103.1"/>
    <property type="molecule type" value="Genomic_DNA"/>
</dbReference>
<evidence type="ECO:0000259" key="9">
    <source>
        <dbReference type="PROSITE" id="PS51012"/>
    </source>
</evidence>
<evidence type="ECO:0000256" key="5">
    <source>
        <dbReference type="ARBA" id="ARBA00022692"/>
    </source>
</evidence>
<dbReference type="GO" id="GO:0140359">
    <property type="term" value="F:ABC-type transporter activity"/>
    <property type="evidence" value="ECO:0007669"/>
    <property type="project" value="InterPro"/>
</dbReference>
<feature type="transmembrane region" description="Helical" evidence="8">
    <location>
        <begin position="27"/>
        <end position="47"/>
    </location>
</feature>
<proteinExistence type="inferred from homology"/>
<evidence type="ECO:0000313" key="11">
    <source>
        <dbReference type="Proteomes" id="UP000182314"/>
    </source>
</evidence>
<dbReference type="InterPro" id="IPR013525">
    <property type="entry name" value="ABC2_TM"/>
</dbReference>
<dbReference type="Pfam" id="PF12698">
    <property type="entry name" value="ABC2_membrane_3"/>
    <property type="match status" value="1"/>
</dbReference>
<evidence type="ECO:0000256" key="1">
    <source>
        <dbReference type="ARBA" id="ARBA00004651"/>
    </source>
</evidence>
<dbReference type="PANTHER" id="PTHR30294:SF29">
    <property type="entry name" value="MULTIDRUG ABC TRANSPORTER PERMEASE YBHS-RELATED"/>
    <property type="match status" value="1"/>
</dbReference>
<dbReference type="PROSITE" id="PS51012">
    <property type="entry name" value="ABC_TM2"/>
    <property type="match status" value="1"/>
</dbReference>
<dbReference type="AlphaFoldDB" id="A0AA94H5M2"/>
<dbReference type="InterPro" id="IPR051449">
    <property type="entry name" value="ABC-2_transporter_component"/>
</dbReference>
<feature type="transmembrane region" description="Helical" evidence="8">
    <location>
        <begin position="358"/>
        <end position="377"/>
    </location>
</feature>
<dbReference type="KEGG" id="kor:AWR26_04275"/>
<accession>A0AA94H5M2</accession>
<comment type="subcellular location">
    <subcellularLocation>
        <location evidence="1">Cell membrane</location>
        <topology evidence="1">Multi-pass membrane protein</topology>
    </subcellularLocation>
</comment>
<reference evidence="10 11" key="1">
    <citation type="submission" date="2016-10" db="EMBL/GenBank/DDBJ databases">
        <authorList>
            <person name="Varghese N."/>
            <person name="Submissions S."/>
        </authorList>
    </citation>
    <scope>NUCLEOTIDE SEQUENCE [LARGE SCALE GENOMIC DNA]</scope>
    <source>
        <strain evidence="10 11">CGMCC 1.7012</strain>
    </source>
</reference>
<evidence type="ECO:0000256" key="2">
    <source>
        <dbReference type="ARBA" id="ARBA00007783"/>
    </source>
</evidence>
<sequence length="380" mass="42566">MNNLKLIYERVMAIIVKEIFELRRDKVSLLMIFAIPLINLCIIGFSVNTDPKFVRTALIDHDVSSFSRTLVTGMTNTDYFAIQRVTSEQEADKLFREGAVQLVVIIPAGFSRDLIAARKPQLLVQTDASDPAATANATQALTTLLNDVFRHDMKNLPGLQKESTQLVDVVVHKLYNPEGITRLNIVPGLAGVILSMILILMTSLSIIREREKDSIMHIINSPVTAWEIMLGKIFPYFCVGLLQAAFIVMMAVYVMDVPVMGSFISLALLLTIFIILCLAIGVIFSTITKSQLQVMQLASFYFLLSTMLSGFMNTFYGMPFWSQLLGSALPLTYFLRLVRGIMLKGYALNEMAPDLMSLLFLTLFLSLLCCILFHRVVKKL</sequence>
<dbReference type="PANTHER" id="PTHR30294">
    <property type="entry name" value="MEMBRANE COMPONENT OF ABC TRANSPORTER YHHJ-RELATED"/>
    <property type="match status" value="1"/>
</dbReference>
<comment type="caution">
    <text evidence="10">The sequence shown here is derived from an EMBL/GenBank/DDBJ whole genome shotgun (WGS) entry which is preliminary data.</text>
</comment>
<evidence type="ECO:0000256" key="8">
    <source>
        <dbReference type="SAM" id="Phobius"/>
    </source>
</evidence>
<dbReference type="Proteomes" id="UP000182314">
    <property type="component" value="Unassembled WGS sequence"/>
</dbReference>
<keyword evidence="3" id="KW-0813">Transport</keyword>
<protein>
    <submittedName>
        <fullName evidence="10">ABC-2 type transport system permease protein</fullName>
    </submittedName>
</protein>
<comment type="similarity">
    <text evidence="2">Belongs to the ABC-2 integral membrane protein family.</text>
</comment>
<evidence type="ECO:0000256" key="4">
    <source>
        <dbReference type="ARBA" id="ARBA00022475"/>
    </source>
</evidence>
<keyword evidence="7 8" id="KW-0472">Membrane</keyword>
<keyword evidence="4" id="KW-1003">Cell membrane</keyword>
<gene>
    <name evidence="10" type="ORF">SAMN05216286_3457</name>
</gene>
<dbReference type="Gene3D" id="3.40.1710.10">
    <property type="entry name" value="abc type-2 transporter like domain"/>
    <property type="match status" value="1"/>
</dbReference>
<evidence type="ECO:0000313" key="10">
    <source>
        <dbReference type="EMBL" id="SFC85103.1"/>
    </source>
</evidence>